<protein>
    <submittedName>
        <fullName evidence="1">Uncharacterized protein</fullName>
    </submittedName>
</protein>
<dbReference type="EMBL" id="JBHSFK010000050">
    <property type="protein sequence ID" value="MFC4507033.1"/>
    <property type="molecule type" value="Genomic_DNA"/>
</dbReference>
<dbReference type="Proteomes" id="UP001595839">
    <property type="component" value="Unassembled WGS sequence"/>
</dbReference>
<accession>A0ABV9B7U1</accession>
<gene>
    <name evidence="1" type="ORF">ACFPIH_47635</name>
</gene>
<proteinExistence type="predicted"/>
<comment type="caution">
    <text evidence="1">The sequence shown here is derived from an EMBL/GenBank/DDBJ whole genome shotgun (WGS) entry which is preliminary data.</text>
</comment>
<dbReference type="RefSeq" id="WP_381177464.1">
    <property type="nucleotide sequence ID" value="NZ_JBHSFK010000050.1"/>
</dbReference>
<reference evidence="2" key="1">
    <citation type="journal article" date="2019" name="Int. J. Syst. Evol. Microbiol.">
        <title>The Global Catalogue of Microorganisms (GCM) 10K type strain sequencing project: providing services to taxonomists for standard genome sequencing and annotation.</title>
        <authorList>
            <consortium name="The Broad Institute Genomics Platform"/>
            <consortium name="The Broad Institute Genome Sequencing Center for Infectious Disease"/>
            <person name="Wu L."/>
            <person name="Ma J."/>
        </authorList>
    </citation>
    <scope>NUCLEOTIDE SEQUENCE [LARGE SCALE GENOMIC DNA]</scope>
    <source>
        <strain evidence="2">CGMCC 4.7177</strain>
    </source>
</reference>
<keyword evidence="2" id="KW-1185">Reference proteome</keyword>
<sequence length="83" mass="8963">MAIVAGVEDTGAIPVLRVEEFNRGAPLLDLDEDVPHGGALPDLYGLEADMAIEQAIERGVLRWSVNLTTGETMLTRSIRNSNT</sequence>
<name>A0ABV9B7U1_9ACTN</name>
<evidence type="ECO:0000313" key="1">
    <source>
        <dbReference type="EMBL" id="MFC4507033.1"/>
    </source>
</evidence>
<evidence type="ECO:0000313" key="2">
    <source>
        <dbReference type="Proteomes" id="UP001595839"/>
    </source>
</evidence>
<organism evidence="1 2">
    <name type="scientific">Streptomyces vulcanius</name>
    <dbReference type="NCBI Taxonomy" id="1441876"/>
    <lineage>
        <taxon>Bacteria</taxon>
        <taxon>Bacillati</taxon>
        <taxon>Actinomycetota</taxon>
        <taxon>Actinomycetes</taxon>
        <taxon>Kitasatosporales</taxon>
        <taxon>Streptomycetaceae</taxon>
        <taxon>Streptomyces</taxon>
    </lineage>
</organism>